<comment type="subunit">
    <text evidence="6">Part of the FGAM synthase complex composed of 1 PurL, 1 PurQ and 2 PurS subunits.</text>
</comment>
<dbReference type="PANTHER" id="PTHR34696:SF1">
    <property type="entry name" value="PHOSPHORIBOSYLFORMYLGLYCINAMIDINE SYNTHASE SUBUNIT PURS"/>
    <property type="match status" value="1"/>
</dbReference>
<evidence type="ECO:0000256" key="5">
    <source>
        <dbReference type="ARBA" id="ARBA00022840"/>
    </source>
</evidence>
<gene>
    <name evidence="6 7" type="primary">purS</name>
    <name evidence="7" type="ORF">NATSA_02465</name>
</gene>
<protein>
    <recommendedName>
        <fullName evidence="6">Phosphoribosylformylglycinamidine synthase subunit PurS</fullName>
        <shortName evidence="6">FGAM synthase</shortName>
        <ecNumber evidence="6">6.3.5.3</ecNumber>
    </recommendedName>
    <alternativeName>
        <fullName evidence="6">Formylglycinamide ribonucleotide amidotransferase subunit III</fullName>
        <shortName evidence="6">FGAR amidotransferase III</shortName>
        <shortName evidence="6">FGAR-AT III</shortName>
    </alternativeName>
    <alternativeName>
        <fullName evidence="6">Phosphoribosylformylglycinamidine synthase subunit III</fullName>
    </alternativeName>
</protein>
<sequence>MQVEIIITLRESILDPKGKASHHALENLGFEDIKGVRIGKFIQLEVDTTDPQKAREVAREASEKLLANTVMENYEIRIPDNA</sequence>
<keyword evidence="2 6" id="KW-0436">Ligase</keyword>
<dbReference type="InterPro" id="IPR003850">
    <property type="entry name" value="PurS"/>
</dbReference>
<dbReference type="UniPathway" id="UPA00074">
    <property type="reaction ID" value="UER00128"/>
</dbReference>
<dbReference type="GO" id="GO:0006189">
    <property type="term" value="P:'de novo' IMP biosynthetic process"/>
    <property type="evidence" value="ECO:0007669"/>
    <property type="project" value="UniProtKB-UniRule"/>
</dbReference>
<keyword evidence="8" id="KW-1185">Reference proteome</keyword>
<accession>A0A8J7RPJ9</accession>
<proteinExistence type="inferred from homology"/>
<dbReference type="AlphaFoldDB" id="A0A8J7RPJ9"/>
<dbReference type="EC" id="6.3.5.3" evidence="6"/>
<dbReference type="PANTHER" id="PTHR34696">
    <property type="entry name" value="PHOSPHORIBOSYLFORMYLGLYCINAMIDINE SYNTHASE SUBUNIT PURS"/>
    <property type="match status" value="1"/>
</dbReference>
<dbReference type="HAMAP" id="MF_01926">
    <property type="entry name" value="PurS"/>
    <property type="match status" value="1"/>
</dbReference>
<dbReference type="NCBIfam" id="TIGR00302">
    <property type="entry name" value="phosphoribosylformylglycinamidine synthase subunit PurS"/>
    <property type="match status" value="1"/>
</dbReference>
<organism evidence="7 8">
    <name type="scientific">Natronogracilivirga saccharolytica</name>
    <dbReference type="NCBI Taxonomy" id="2812953"/>
    <lineage>
        <taxon>Bacteria</taxon>
        <taxon>Pseudomonadati</taxon>
        <taxon>Balneolota</taxon>
        <taxon>Balneolia</taxon>
        <taxon>Balneolales</taxon>
        <taxon>Cyclonatronaceae</taxon>
        <taxon>Natronogracilivirga</taxon>
    </lineage>
</organism>
<comment type="catalytic activity">
    <reaction evidence="6">
        <text>N(2)-formyl-N(1)-(5-phospho-beta-D-ribosyl)glycinamide + L-glutamine + ATP + H2O = 2-formamido-N(1)-(5-O-phospho-beta-D-ribosyl)acetamidine + L-glutamate + ADP + phosphate + H(+)</text>
        <dbReference type="Rhea" id="RHEA:17129"/>
        <dbReference type="ChEBI" id="CHEBI:15377"/>
        <dbReference type="ChEBI" id="CHEBI:15378"/>
        <dbReference type="ChEBI" id="CHEBI:29985"/>
        <dbReference type="ChEBI" id="CHEBI:30616"/>
        <dbReference type="ChEBI" id="CHEBI:43474"/>
        <dbReference type="ChEBI" id="CHEBI:58359"/>
        <dbReference type="ChEBI" id="CHEBI:147286"/>
        <dbReference type="ChEBI" id="CHEBI:147287"/>
        <dbReference type="ChEBI" id="CHEBI:456216"/>
        <dbReference type="EC" id="6.3.5.3"/>
    </reaction>
</comment>
<evidence type="ECO:0000256" key="6">
    <source>
        <dbReference type="HAMAP-Rule" id="MF_01926"/>
    </source>
</evidence>
<keyword evidence="4 6" id="KW-0658">Purine biosynthesis</keyword>
<dbReference type="InterPro" id="IPR036604">
    <property type="entry name" value="PurS-like_sf"/>
</dbReference>
<name>A0A8J7RPJ9_9BACT</name>
<keyword evidence="5 6" id="KW-0067">ATP-binding</keyword>
<dbReference type="RefSeq" id="WP_210510124.1">
    <property type="nucleotide sequence ID" value="NZ_JAFIDN010000002.1"/>
</dbReference>
<comment type="pathway">
    <text evidence="6">Purine metabolism; IMP biosynthesis via de novo pathway; 5-amino-1-(5-phospho-D-ribosyl)imidazole from N(2)-formyl-N(1)-(5-phospho-D-ribosyl)glycinamide: step 1/2.</text>
</comment>
<reference evidence="7" key="1">
    <citation type="submission" date="2021-02" db="EMBL/GenBank/DDBJ databases">
        <title>Natronogracilivirga saccharolytica gen. nov. sp. nov. a new anaerobic, haloalkiliphilic carbohydrate-fermenting bacterium from soda lake and proposing of Cyclonatronumiaceae fam. nov. in the phylum Balneolaeota.</title>
        <authorList>
            <person name="Zhilina T.N."/>
            <person name="Sorokin D.Y."/>
            <person name="Zavarzina D.G."/>
            <person name="Toshchakov S.V."/>
            <person name="Kublanov I.V."/>
        </authorList>
    </citation>
    <scope>NUCLEOTIDE SEQUENCE</scope>
    <source>
        <strain evidence="7">Z-1702</strain>
    </source>
</reference>
<dbReference type="GO" id="GO:0004642">
    <property type="term" value="F:phosphoribosylformylglycinamidine synthase activity"/>
    <property type="evidence" value="ECO:0007669"/>
    <property type="project" value="UniProtKB-UniRule"/>
</dbReference>
<keyword evidence="1 6" id="KW-0963">Cytoplasm</keyword>
<evidence type="ECO:0000256" key="1">
    <source>
        <dbReference type="ARBA" id="ARBA00022490"/>
    </source>
</evidence>
<evidence type="ECO:0000256" key="4">
    <source>
        <dbReference type="ARBA" id="ARBA00022755"/>
    </source>
</evidence>
<comment type="similarity">
    <text evidence="6">Belongs to the PurS family.</text>
</comment>
<evidence type="ECO:0000313" key="7">
    <source>
        <dbReference type="EMBL" id="MBP3191519.1"/>
    </source>
</evidence>
<dbReference type="SUPFAM" id="SSF82697">
    <property type="entry name" value="PurS-like"/>
    <property type="match status" value="1"/>
</dbReference>
<evidence type="ECO:0000256" key="3">
    <source>
        <dbReference type="ARBA" id="ARBA00022741"/>
    </source>
</evidence>
<comment type="caution">
    <text evidence="7">The sequence shown here is derived from an EMBL/GenBank/DDBJ whole genome shotgun (WGS) entry which is preliminary data.</text>
</comment>
<dbReference type="GO" id="GO:0005737">
    <property type="term" value="C:cytoplasm"/>
    <property type="evidence" value="ECO:0007669"/>
    <property type="project" value="UniProtKB-SubCell"/>
</dbReference>
<comment type="function">
    <text evidence="6">Part of the phosphoribosylformylglycinamidine synthase complex involved in the purines biosynthetic pathway. Catalyzes the ATP-dependent conversion of formylglycinamide ribonucleotide (FGAR) and glutamine to yield formylglycinamidine ribonucleotide (FGAM) and glutamate. The FGAM synthase complex is composed of three subunits. PurQ produces an ammonia molecule by converting glutamine to glutamate. PurL transfers the ammonia molecule to FGAR to form FGAM in an ATP-dependent manner. PurS interacts with PurQ and PurL and is thought to assist in the transfer of the ammonia molecule from PurQ to PurL.</text>
</comment>
<dbReference type="Gene3D" id="3.30.1280.10">
    <property type="entry name" value="Phosphoribosylformylglycinamidine synthase subunit PurS"/>
    <property type="match status" value="1"/>
</dbReference>
<dbReference type="GO" id="GO:0005524">
    <property type="term" value="F:ATP binding"/>
    <property type="evidence" value="ECO:0007669"/>
    <property type="project" value="UniProtKB-UniRule"/>
</dbReference>
<evidence type="ECO:0000256" key="2">
    <source>
        <dbReference type="ARBA" id="ARBA00022598"/>
    </source>
</evidence>
<dbReference type="NCBIfam" id="NF004630">
    <property type="entry name" value="PRK05974.1"/>
    <property type="match status" value="1"/>
</dbReference>
<dbReference type="Pfam" id="PF02700">
    <property type="entry name" value="PurS"/>
    <property type="match status" value="1"/>
</dbReference>
<evidence type="ECO:0000313" key="8">
    <source>
        <dbReference type="Proteomes" id="UP000673975"/>
    </source>
</evidence>
<dbReference type="EMBL" id="JAFIDN010000002">
    <property type="protein sequence ID" value="MBP3191519.1"/>
    <property type="molecule type" value="Genomic_DNA"/>
</dbReference>
<dbReference type="Proteomes" id="UP000673975">
    <property type="component" value="Unassembled WGS sequence"/>
</dbReference>
<keyword evidence="3 6" id="KW-0547">Nucleotide-binding</keyword>
<comment type="subcellular location">
    <subcellularLocation>
        <location evidence="6">Cytoplasm</location>
    </subcellularLocation>
</comment>